<evidence type="ECO:0000256" key="4">
    <source>
        <dbReference type="ARBA" id="ARBA00023002"/>
    </source>
</evidence>
<protein>
    <submittedName>
        <fullName evidence="7">L-2-hydroxyglutarate oxidase LhgO</fullName>
        <ecNumber evidence="7">1.1.3.15</ecNumber>
    </submittedName>
</protein>
<evidence type="ECO:0000313" key="8">
    <source>
        <dbReference type="Proteomes" id="UP000014216"/>
    </source>
</evidence>
<evidence type="ECO:0000256" key="1">
    <source>
        <dbReference type="ARBA" id="ARBA00001974"/>
    </source>
</evidence>
<keyword evidence="2" id="KW-0285">Flavoprotein</keyword>
<dbReference type="Proteomes" id="UP000014216">
    <property type="component" value="Unassembled WGS sequence"/>
</dbReference>
<evidence type="ECO:0000313" key="7">
    <source>
        <dbReference type="EMBL" id="EMS79080.1"/>
    </source>
</evidence>
<name>S0FWI7_9BACT</name>
<dbReference type="OrthoDB" id="9801699at2"/>
<dbReference type="InterPro" id="IPR006076">
    <property type="entry name" value="FAD-dep_OxRdtase"/>
</dbReference>
<accession>S0FWI7</accession>
<dbReference type="GO" id="GO:0003973">
    <property type="term" value="F:(S)-2-hydroxy-acid oxidase activity"/>
    <property type="evidence" value="ECO:0007669"/>
    <property type="project" value="UniProtKB-EC"/>
</dbReference>
<reference evidence="7 8" key="1">
    <citation type="journal article" date="2013" name="Genome Announc.">
        <title>Draft Genome Sequence of Desulfotignum phosphitoxidans DSM 13687 Strain FiPS-3.</title>
        <authorList>
            <person name="Poehlein A."/>
            <person name="Daniel R."/>
            <person name="Simeonova D.D."/>
        </authorList>
    </citation>
    <scope>NUCLEOTIDE SEQUENCE [LARGE SCALE GENOMIC DNA]</scope>
    <source>
        <strain evidence="7 8">DSM 13687</strain>
    </source>
</reference>
<dbReference type="GO" id="GO:0047545">
    <property type="term" value="F:(S)-2-hydroxyglutarate dehydrogenase activity"/>
    <property type="evidence" value="ECO:0007669"/>
    <property type="project" value="TreeGrafter"/>
</dbReference>
<dbReference type="EC" id="1.1.3.15" evidence="7"/>
<dbReference type="SUPFAM" id="SSF51905">
    <property type="entry name" value="FAD/NAD(P)-binding domain"/>
    <property type="match status" value="1"/>
</dbReference>
<dbReference type="Pfam" id="PF01266">
    <property type="entry name" value="DAO"/>
    <property type="match status" value="1"/>
</dbReference>
<keyword evidence="4 7" id="KW-0560">Oxidoreductase</keyword>
<evidence type="ECO:0000256" key="3">
    <source>
        <dbReference type="ARBA" id="ARBA00022827"/>
    </source>
</evidence>
<sequence>MKPHDLTIIGGGIVGISTALALQTRFPEAKILLIEKEHRFAAHQTGHNSGVIHAGVYYAPGSLKADFCRRGSQATMAFCKEHHIPFKQCGKLLVATTPIELERMQALKQRCAQNQIQVVDVNQQELTHMEPHIQGLGALLVPATGICDFIQITRKMADLFLAKGGRVQTGQSVTHLNETRDQVTVSTRTHTVSTRYLVVCAGLMADRLAKMMHIDIDFSILPFRGEYFQLPAHRSDIVSRLIYPIPDPDLPFLGVHLTPMIDGRITVGPNAVLGFDREGYGRFSANFTDIADMAVFPGFWKVMTRHLVSGIKEQVDSIWKPGYLTRIRKYCPSLTNTDLLPYPPGIRAQAVTRNGDLVHDFLFAKTPRSLHVCNAPSPAATSAIPIGQYLRDRAIDLFNLNG</sequence>
<dbReference type="RefSeq" id="WP_006966167.1">
    <property type="nucleotide sequence ID" value="NZ_APJX01000005.1"/>
</dbReference>
<dbReference type="Gene3D" id="3.50.50.60">
    <property type="entry name" value="FAD/NAD(P)-binding domain"/>
    <property type="match status" value="1"/>
</dbReference>
<dbReference type="PANTHER" id="PTHR43104">
    <property type="entry name" value="L-2-HYDROXYGLUTARATE DEHYDROGENASE, MITOCHONDRIAL"/>
    <property type="match status" value="1"/>
</dbReference>
<comment type="similarity">
    <text evidence="5">Belongs to the L2HGDH family.</text>
</comment>
<dbReference type="Gene3D" id="3.30.9.10">
    <property type="entry name" value="D-Amino Acid Oxidase, subunit A, domain 2"/>
    <property type="match status" value="1"/>
</dbReference>
<organism evidence="7 8">
    <name type="scientific">Desulfotignum phosphitoxidans DSM 13687</name>
    <dbReference type="NCBI Taxonomy" id="1286635"/>
    <lineage>
        <taxon>Bacteria</taxon>
        <taxon>Pseudomonadati</taxon>
        <taxon>Thermodesulfobacteriota</taxon>
        <taxon>Desulfobacteria</taxon>
        <taxon>Desulfobacterales</taxon>
        <taxon>Desulfobacteraceae</taxon>
        <taxon>Desulfotignum</taxon>
    </lineage>
</organism>
<evidence type="ECO:0000256" key="2">
    <source>
        <dbReference type="ARBA" id="ARBA00022630"/>
    </source>
</evidence>
<evidence type="ECO:0000256" key="5">
    <source>
        <dbReference type="ARBA" id="ARBA00037941"/>
    </source>
</evidence>
<keyword evidence="8" id="KW-1185">Reference proteome</keyword>
<evidence type="ECO:0000259" key="6">
    <source>
        <dbReference type="Pfam" id="PF01266"/>
    </source>
</evidence>
<dbReference type="AlphaFoldDB" id="S0FWI7"/>
<comment type="caution">
    <text evidence="7">The sequence shown here is derived from an EMBL/GenBank/DDBJ whole genome shotgun (WGS) entry which is preliminary data.</text>
</comment>
<gene>
    <name evidence="7" type="primary">lhgO</name>
    <name evidence="7" type="ORF">Dpo_5c00020</name>
</gene>
<dbReference type="PANTHER" id="PTHR43104:SF2">
    <property type="entry name" value="L-2-HYDROXYGLUTARATE DEHYDROGENASE, MITOCHONDRIAL"/>
    <property type="match status" value="1"/>
</dbReference>
<dbReference type="InterPro" id="IPR036188">
    <property type="entry name" value="FAD/NAD-bd_sf"/>
</dbReference>
<dbReference type="NCBIfam" id="NF008726">
    <property type="entry name" value="PRK11728.1"/>
    <property type="match status" value="1"/>
</dbReference>
<proteinExistence type="inferred from homology"/>
<dbReference type="GO" id="GO:0005737">
    <property type="term" value="C:cytoplasm"/>
    <property type="evidence" value="ECO:0007669"/>
    <property type="project" value="TreeGrafter"/>
</dbReference>
<keyword evidence="3" id="KW-0274">FAD</keyword>
<feature type="domain" description="FAD dependent oxidoreductase" evidence="6">
    <location>
        <begin position="5"/>
        <end position="392"/>
    </location>
</feature>
<dbReference type="PATRIC" id="fig|1286635.3.peg.2464"/>
<comment type="cofactor">
    <cofactor evidence="1">
        <name>FAD</name>
        <dbReference type="ChEBI" id="CHEBI:57692"/>
    </cofactor>
</comment>
<dbReference type="EMBL" id="APJX01000005">
    <property type="protein sequence ID" value="EMS79080.1"/>
    <property type="molecule type" value="Genomic_DNA"/>
</dbReference>